<protein>
    <submittedName>
        <fullName evidence="1">Uncharacterized protein</fullName>
    </submittedName>
</protein>
<keyword evidence="2" id="KW-1185">Reference proteome</keyword>
<evidence type="ECO:0000313" key="1">
    <source>
        <dbReference type="EMBL" id="KAF2001986.1"/>
    </source>
</evidence>
<evidence type="ECO:0000313" key="2">
    <source>
        <dbReference type="Proteomes" id="UP000799779"/>
    </source>
</evidence>
<accession>A0A6A5WWI1</accession>
<proteinExistence type="predicted"/>
<sequence>MIHPLLCVIGPSTFTTIVECRGRCGRGQKGTIFATSCTCLPVQMISGSDEPSRLCSEVPHKCTMHRYDHVTDSDLLWSLIGESAIAFRPRDIQGLLGERISPGLSSHQV</sequence>
<organism evidence="1 2">
    <name type="scientific">Amniculicola lignicola CBS 123094</name>
    <dbReference type="NCBI Taxonomy" id="1392246"/>
    <lineage>
        <taxon>Eukaryota</taxon>
        <taxon>Fungi</taxon>
        <taxon>Dikarya</taxon>
        <taxon>Ascomycota</taxon>
        <taxon>Pezizomycotina</taxon>
        <taxon>Dothideomycetes</taxon>
        <taxon>Pleosporomycetidae</taxon>
        <taxon>Pleosporales</taxon>
        <taxon>Amniculicolaceae</taxon>
        <taxon>Amniculicola</taxon>
    </lineage>
</organism>
<dbReference type="AlphaFoldDB" id="A0A6A5WWI1"/>
<dbReference type="Proteomes" id="UP000799779">
    <property type="component" value="Unassembled WGS sequence"/>
</dbReference>
<gene>
    <name evidence="1" type="ORF">P154DRAFT_156819</name>
</gene>
<name>A0A6A5WWI1_9PLEO</name>
<reference evidence="1" key="1">
    <citation type="journal article" date="2020" name="Stud. Mycol.">
        <title>101 Dothideomycetes genomes: a test case for predicting lifestyles and emergence of pathogens.</title>
        <authorList>
            <person name="Haridas S."/>
            <person name="Albert R."/>
            <person name="Binder M."/>
            <person name="Bloem J."/>
            <person name="Labutti K."/>
            <person name="Salamov A."/>
            <person name="Andreopoulos B."/>
            <person name="Baker S."/>
            <person name="Barry K."/>
            <person name="Bills G."/>
            <person name="Bluhm B."/>
            <person name="Cannon C."/>
            <person name="Castanera R."/>
            <person name="Culley D."/>
            <person name="Daum C."/>
            <person name="Ezra D."/>
            <person name="Gonzalez J."/>
            <person name="Henrissat B."/>
            <person name="Kuo A."/>
            <person name="Liang C."/>
            <person name="Lipzen A."/>
            <person name="Lutzoni F."/>
            <person name="Magnuson J."/>
            <person name="Mondo S."/>
            <person name="Nolan M."/>
            <person name="Ohm R."/>
            <person name="Pangilinan J."/>
            <person name="Park H.-J."/>
            <person name="Ramirez L."/>
            <person name="Alfaro M."/>
            <person name="Sun H."/>
            <person name="Tritt A."/>
            <person name="Yoshinaga Y."/>
            <person name="Zwiers L.-H."/>
            <person name="Turgeon B."/>
            <person name="Goodwin S."/>
            <person name="Spatafora J."/>
            <person name="Crous P."/>
            <person name="Grigoriev I."/>
        </authorList>
    </citation>
    <scope>NUCLEOTIDE SEQUENCE</scope>
    <source>
        <strain evidence="1">CBS 123094</strain>
    </source>
</reference>
<dbReference type="EMBL" id="ML977580">
    <property type="protein sequence ID" value="KAF2001986.1"/>
    <property type="molecule type" value="Genomic_DNA"/>
</dbReference>